<accession>A0ABD6EKR4</accession>
<evidence type="ECO:0000256" key="1">
    <source>
        <dbReference type="ARBA" id="ARBA00008595"/>
    </source>
</evidence>
<dbReference type="PANTHER" id="PTHR11799:SF12">
    <property type="entry name" value="PARAOXONASE-RELATED"/>
    <property type="match status" value="1"/>
</dbReference>
<comment type="catalytic activity">
    <reaction evidence="8">
        <text>a phenyl acetate + H2O = a phenol + acetate + H(+)</text>
        <dbReference type="Rhea" id="RHEA:17309"/>
        <dbReference type="ChEBI" id="CHEBI:15377"/>
        <dbReference type="ChEBI" id="CHEBI:15378"/>
        <dbReference type="ChEBI" id="CHEBI:30089"/>
        <dbReference type="ChEBI" id="CHEBI:33853"/>
        <dbReference type="ChEBI" id="CHEBI:140310"/>
        <dbReference type="EC" id="3.1.1.2"/>
    </reaction>
</comment>
<keyword evidence="6 8" id="KW-0479">Metal-binding</keyword>
<evidence type="ECO:0000256" key="8">
    <source>
        <dbReference type="RuleBase" id="RU368025"/>
    </source>
</evidence>
<evidence type="ECO:0000256" key="2">
    <source>
        <dbReference type="ARBA" id="ARBA00022801"/>
    </source>
</evidence>
<dbReference type="PRINTS" id="PR01785">
    <property type="entry name" value="PARAOXONASE"/>
</dbReference>
<dbReference type="EC" id="3.1.1.2" evidence="8"/>
<evidence type="ECO:0000256" key="3">
    <source>
        <dbReference type="ARBA" id="ARBA00023157"/>
    </source>
</evidence>
<feature type="disulfide bond" description="In form B" evidence="7">
    <location>
        <begin position="39"/>
        <end position="360"/>
    </location>
</feature>
<feature type="binding site" evidence="6">
    <location>
        <position position="271"/>
    </location>
    <ligand>
        <name>Ca(2+)</name>
        <dbReference type="ChEBI" id="CHEBI:29108"/>
        <label>1</label>
        <note>catalytic</note>
    </ligand>
</feature>
<dbReference type="Proteomes" id="UP001608902">
    <property type="component" value="Unassembled WGS sequence"/>
</dbReference>
<evidence type="ECO:0000313" key="10">
    <source>
        <dbReference type="Proteomes" id="UP001608902"/>
    </source>
</evidence>
<dbReference type="InterPro" id="IPR051288">
    <property type="entry name" value="Serum_paraoxonase/arylesterase"/>
</dbReference>
<gene>
    <name evidence="9" type="ORF">AB6A40_004638</name>
</gene>
<feature type="binding site" evidence="6">
    <location>
        <position position="50"/>
    </location>
    <ligand>
        <name>Ca(2+)</name>
        <dbReference type="ChEBI" id="CHEBI:29108"/>
        <label>1</label>
        <note>catalytic</note>
    </ligand>
</feature>
<keyword evidence="6 8" id="KW-0106">Calcium</keyword>
<evidence type="ECO:0000256" key="7">
    <source>
        <dbReference type="PIRSR" id="PIRSR602640-3"/>
    </source>
</evidence>
<keyword evidence="10" id="KW-1185">Reference proteome</keyword>
<dbReference type="SUPFAM" id="SSF63829">
    <property type="entry name" value="Calcium-dependent phosphotriesterase"/>
    <property type="match status" value="1"/>
</dbReference>
<protein>
    <recommendedName>
        <fullName evidence="8">Paraoxonase</fullName>
        <ecNumber evidence="8">3.1.1.2</ecNumber>
    </recommendedName>
</protein>
<feature type="binding site" evidence="6">
    <location>
        <position position="169"/>
    </location>
    <ligand>
        <name>Ca(2+)</name>
        <dbReference type="ChEBI" id="CHEBI:29108"/>
        <label>2</label>
    </ligand>
</feature>
<dbReference type="InterPro" id="IPR011042">
    <property type="entry name" value="6-blade_b-propeller_TolB-like"/>
</dbReference>
<feature type="binding site" evidence="6">
    <location>
        <position position="272"/>
    </location>
    <ligand>
        <name>Ca(2+)</name>
        <dbReference type="ChEBI" id="CHEBI:29108"/>
        <label>1</label>
        <note>catalytic</note>
    </ligand>
</feature>
<dbReference type="AlphaFoldDB" id="A0ABD6EKR4"/>
<evidence type="ECO:0000256" key="5">
    <source>
        <dbReference type="PIRSR" id="PIRSR602640-1"/>
    </source>
</evidence>
<feature type="active site" description="Proton acceptor" evidence="5">
    <location>
        <position position="116"/>
    </location>
</feature>
<organism evidence="9 10">
    <name type="scientific">Gnathostoma spinigerum</name>
    <dbReference type="NCBI Taxonomy" id="75299"/>
    <lineage>
        <taxon>Eukaryota</taxon>
        <taxon>Metazoa</taxon>
        <taxon>Ecdysozoa</taxon>
        <taxon>Nematoda</taxon>
        <taxon>Chromadorea</taxon>
        <taxon>Rhabditida</taxon>
        <taxon>Spirurina</taxon>
        <taxon>Gnathostomatomorpha</taxon>
        <taxon>Gnathostomatoidea</taxon>
        <taxon>Gnathostomatidae</taxon>
        <taxon>Gnathostoma</taxon>
    </lineage>
</organism>
<proteinExistence type="inferred from homology"/>
<dbReference type="GO" id="GO:0004064">
    <property type="term" value="F:arylesterase activity"/>
    <property type="evidence" value="ECO:0007669"/>
    <property type="project" value="UniProtKB-UniRule"/>
</dbReference>
<keyword evidence="2 8" id="KW-0378">Hydrolase</keyword>
<dbReference type="InterPro" id="IPR002640">
    <property type="entry name" value="Arylesterase"/>
</dbReference>
<name>A0ABD6EKR4_9BILA</name>
<keyword evidence="3 7" id="KW-1015">Disulfide bond</keyword>
<dbReference type="EMBL" id="JBGFUD010002725">
    <property type="protein sequence ID" value="MFH4977929.1"/>
    <property type="molecule type" value="Genomic_DNA"/>
</dbReference>
<keyword evidence="4 8" id="KW-0325">Glycoprotein</keyword>
<dbReference type="GO" id="GO:0046872">
    <property type="term" value="F:metal ion binding"/>
    <property type="evidence" value="ECO:0007669"/>
    <property type="project" value="UniProtKB-KW"/>
</dbReference>
<dbReference type="Pfam" id="PF01731">
    <property type="entry name" value="Arylesterase"/>
    <property type="match status" value="1"/>
</dbReference>
<comment type="cofactor">
    <cofactor evidence="6 8">
        <name>Ca(2+)</name>
        <dbReference type="ChEBI" id="CHEBI:29108"/>
    </cofactor>
    <text evidence="6 8">Binds 2 calcium ions per subunit.</text>
</comment>
<evidence type="ECO:0000313" key="9">
    <source>
        <dbReference type="EMBL" id="MFH4977929.1"/>
    </source>
</evidence>
<feature type="binding site" evidence="6">
    <location>
        <position position="170"/>
    </location>
    <ligand>
        <name>Ca(2+)</name>
        <dbReference type="ChEBI" id="CHEBI:29108"/>
        <label>1</label>
        <note>catalytic</note>
    </ligand>
</feature>
<evidence type="ECO:0000256" key="6">
    <source>
        <dbReference type="PIRSR" id="PIRSR602640-2"/>
    </source>
</evidence>
<feature type="binding site" evidence="6">
    <location>
        <position position="118"/>
    </location>
    <ligand>
        <name>Ca(2+)</name>
        <dbReference type="ChEBI" id="CHEBI:29108"/>
        <label>1</label>
        <note>catalytic</note>
    </ligand>
</feature>
<dbReference type="PANTHER" id="PTHR11799">
    <property type="entry name" value="PARAOXONASE"/>
    <property type="match status" value="1"/>
</dbReference>
<comment type="caution">
    <text evidence="9">The sequence shown here is derived from an EMBL/GenBank/DDBJ whole genome shotgun (WGS) entry which is preliminary data.</text>
</comment>
<dbReference type="Gene3D" id="2.120.10.30">
    <property type="entry name" value="TolB, C-terminal domain"/>
    <property type="match status" value="1"/>
</dbReference>
<reference evidence="9 10" key="1">
    <citation type="submission" date="2024-08" db="EMBL/GenBank/DDBJ databases">
        <title>Gnathostoma spinigerum genome.</title>
        <authorList>
            <person name="Gonzalez-Bertolin B."/>
            <person name="Monzon S."/>
            <person name="Zaballos A."/>
            <person name="Jimenez P."/>
            <person name="Dekumyoy P."/>
            <person name="Varona S."/>
            <person name="Cuesta I."/>
            <person name="Sumanam S."/>
            <person name="Adisakwattana P."/>
            <person name="Gasser R.B."/>
            <person name="Hernandez-Gonzalez A."/>
            <person name="Young N.D."/>
            <person name="Perteguer M.J."/>
        </authorList>
    </citation>
    <scope>NUCLEOTIDE SEQUENCE [LARGE SCALE GENOMIC DNA]</scope>
    <source>
        <strain evidence="9">AL3</strain>
        <tissue evidence="9">Liver</tissue>
    </source>
</reference>
<feature type="binding site" evidence="6">
    <location>
        <position position="225"/>
    </location>
    <ligand>
        <name>Ca(2+)</name>
        <dbReference type="ChEBI" id="CHEBI:29108"/>
        <label>1</label>
        <note>catalytic</note>
    </ligand>
</feature>
<feature type="binding site" evidence="6">
    <location>
        <position position="51"/>
    </location>
    <ligand>
        <name>Ca(2+)</name>
        <dbReference type="ChEBI" id="CHEBI:29108"/>
        <label>1</label>
        <note>catalytic</note>
    </ligand>
</feature>
<comment type="similarity">
    <text evidence="1 8">Belongs to the paraoxonase family.</text>
</comment>
<sequence>MIAKLTFLAILGLALAFIIRLSVILDLGKQVYNHRPGPCRTVAGIKHGSEDIEVVKELSVAFITSGLYYMQERAPEVKGQIFLYDFAQPIDNQTKTRSVVPLKINGKFDRENFYPHGISSIISNGKIRLYVISHTKKFEHSVEVFDFDHTKRELNFVKTIKNSEFKRPNNIIAVGLDQFILSNDGSGQNTILNFIELAISVKAGNVIYYDGQVVHHLVPSEISPNGIALSKNKEYLIVSSPNEKTLVVYKLSKDFKHSTQVSRIDLGSAPDNVIVDESNSAWVGTHPILYQAFKYCLNPDDLNVKSPSRILRVAFTPDFSKWTITEPYSNDGSEVSGSSVAAYYRGQLLIGTIYRTLLQCDVVHLSVL</sequence>
<evidence type="ECO:0000256" key="4">
    <source>
        <dbReference type="ARBA" id="ARBA00023180"/>
    </source>
</evidence>